<organism evidence="2 3">
    <name type="scientific">Cryptosporangium minutisporangium</name>
    <dbReference type="NCBI Taxonomy" id="113569"/>
    <lineage>
        <taxon>Bacteria</taxon>
        <taxon>Bacillati</taxon>
        <taxon>Actinomycetota</taxon>
        <taxon>Actinomycetes</taxon>
        <taxon>Cryptosporangiales</taxon>
        <taxon>Cryptosporangiaceae</taxon>
        <taxon>Cryptosporangium</taxon>
    </lineage>
</organism>
<dbReference type="SUPFAM" id="SSF55008">
    <property type="entry name" value="HMA, heavy metal-associated domain"/>
    <property type="match status" value="1"/>
</dbReference>
<proteinExistence type="predicted"/>
<comment type="caution">
    <text evidence="2">The sequence shown here is derived from an EMBL/GenBank/DDBJ whole genome shotgun (WGS) entry which is preliminary data.</text>
</comment>
<dbReference type="EMBL" id="BAAAYN010000028">
    <property type="protein sequence ID" value="GAA3390348.1"/>
    <property type="molecule type" value="Genomic_DNA"/>
</dbReference>
<keyword evidence="3" id="KW-1185">Reference proteome</keyword>
<name>A0ABP6T1P5_9ACTN</name>
<feature type="domain" description="HMA" evidence="1">
    <location>
        <begin position="6"/>
        <end position="72"/>
    </location>
</feature>
<dbReference type="Proteomes" id="UP001501676">
    <property type="component" value="Unassembled WGS sequence"/>
</dbReference>
<protein>
    <recommendedName>
        <fullName evidence="1">HMA domain-containing protein</fullName>
    </recommendedName>
</protein>
<dbReference type="RefSeq" id="WP_345730057.1">
    <property type="nucleotide sequence ID" value="NZ_BAAAYN010000028.1"/>
</dbReference>
<accession>A0ABP6T1P5</accession>
<dbReference type="Pfam" id="PF00403">
    <property type="entry name" value="HMA"/>
    <property type="match status" value="1"/>
</dbReference>
<reference evidence="3" key="1">
    <citation type="journal article" date="2019" name="Int. J. Syst. Evol. Microbiol.">
        <title>The Global Catalogue of Microorganisms (GCM) 10K type strain sequencing project: providing services to taxonomists for standard genome sequencing and annotation.</title>
        <authorList>
            <consortium name="The Broad Institute Genomics Platform"/>
            <consortium name="The Broad Institute Genome Sequencing Center for Infectious Disease"/>
            <person name="Wu L."/>
            <person name="Ma J."/>
        </authorList>
    </citation>
    <scope>NUCLEOTIDE SEQUENCE [LARGE SCALE GENOMIC DNA]</scope>
    <source>
        <strain evidence="3">JCM 9458</strain>
    </source>
</reference>
<sequence length="77" mass="7905">MADTLTTLTIQVTGMHCASCGLLVDEAVEDLPGVKASSTSVRAATTTVELDTARCAPADVLDAINATGYAARLDRHG</sequence>
<gene>
    <name evidence="2" type="ORF">GCM10020369_43950</name>
</gene>
<dbReference type="Gene3D" id="3.30.70.100">
    <property type="match status" value="1"/>
</dbReference>
<evidence type="ECO:0000313" key="2">
    <source>
        <dbReference type="EMBL" id="GAA3390348.1"/>
    </source>
</evidence>
<dbReference type="CDD" id="cd00371">
    <property type="entry name" value="HMA"/>
    <property type="match status" value="1"/>
</dbReference>
<dbReference type="InterPro" id="IPR036163">
    <property type="entry name" value="HMA_dom_sf"/>
</dbReference>
<dbReference type="PROSITE" id="PS50846">
    <property type="entry name" value="HMA_2"/>
    <property type="match status" value="1"/>
</dbReference>
<evidence type="ECO:0000313" key="3">
    <source>
        <dbReference type="Proteomes" id="UP001501676"/>
    </source>
</evidence>
<dbReference type="InterPro" id="IPR006121">
    <property type="entry name" value="HMA_dom"/>
</dbReference>
<evidence type="ECO:0000259" key="1">
    <source>
        <dbReference type="PROSITE" id="PS50846"/>
    </source>
</evidence>